<evidence type="ECO:0000256" key="1">
    <source>
        <dbReference type="SAM" id="MobiDB-lite"/>
    </source>
</evidence>
<dbReference type="Proteomes" id="UP001491310">
    <property type="component" value="Unassembled WGS sequence"/>
</dbReference>
<proteinExistence type="predicted"/>
<evidence type="ECO:0000313" key="3">
    <source>
        <dbReference type="Proteomes" id="UP001491310"/>
    </source>
</evidence>
<name>A0ABR2Z295_9CHLO</name>
<accession>A0ABR2Z295</accession>
<organism evidence="2 3">
    <name type="scientific">Coccomyxa subellipsoidea</name>
    <dbReference type="NCBI Taxonomy" id="248742"/>
    <lineage>
        <taxon>Eukaryota</taxon>
        <taxon>Viridiplantae</taxon>
        <taxon>Chlorophyta</taxon>
        <taxon>core chlorophytes</taxon>
        <taxon>Trebouxiophyceae</taxon>
        <taxon>Trebouxiophyceae incertae sedis</taxon>
        <taxon>Coccomyxaceae</taxon>
        <taxon>Coccomyxa</taxon>
    </lineage>
</organism>
<reference evidence="2 3" key="1">
    <citation type="journal article" date="2024" name="Nat. Commun.">
        <title>Phylogenomics reveals the evolutionary origins of lichenization in chlorophyte algae.</title>
        <authorList>
            <person name="Puginier C."/>
            <person name="Libourel C."/>
            <person name="Otte J."/>
            <person name="Skaloud P."/>
            <person name="Haon M."/>
            <person name="Grisel S."/>
            <person name="Petersen M."/>
            <person name="Berrin J.G."/>
            <person name="Delaux P.M."/>
            <person name="Dal Grande F."/>
            <person name="Keller J."/>
        </authorList>
    </citation>
    <scope>NUCLEOTIDE SEQUENCE [LARGE SCALE GENOMIC DNA]</scope>
    <source>
        <strain evidence="2 3">SAG 216-7</strain>
    </source>
</reference>
<feature type="region of interest" description="Disordered" evidence="1">
    <location>
        <begin position="29"/>
        <end position="49"/>
    </location>
</feature>
<dbReference type="EMBL" id="JALJOT010000001">
    <property type="protein sequence ID" value="KAK9918110.1"/>
    <property type="molecule type" value="Genomic_DNA"/>
</dbReference>
<protein>
    <submittedName>
        <fullName evidence="2">Uncharacterized protein</fullName>
    </submittedName>
</protein>
<feature type="compositionally biased region" description="Polar residues" evidence="1">
    <location>
        <begin position="418"/>
        <end position="429"/>
    </location>
</feature>
<feature type="region of interest" description="Disordered" evidence="1">
    <location>
        <begin position="395"/>
        <end position="437"/>
    </location>
</feature>
<feature type="region of interest" description="Disordered" evidence="1">
    <location>
        <begin position="249"/>
        <end position="286"/>
    </location>
</feature>
<sequence length="593" mass="64509">MCLLDVQYSWRGGWPRDVPHKDCIRIKSKGRGGSAVMDSDPLTANATSPLSSDFRSAVSTSPLEQSLHNLGHLERACSAGLTSKVSAERQRSSEVAGGPDLNDVHPIWLEASPRERYLLLEDADTGDMLMPLIYMKPVFETNYSRKLSSLKHRLVTIPADVQLPDGRANAYLYWRWAFEAPPHVKLLVRQELGDNNTPQGHLRLVLLPIVYNAMALKELLRQLPLFRALQAVLRASAYDCLLRHPLPDPATPEIQASEASGGEEQGGTPGASVGAQESSAPQRLFGGPRNLAATAAKYMYSFRDAEATDVSIKRPRLIHSASHDELGRGRAHSAARQTAACIHTAELRRELREWKRRVDTQIESITGEMAVVKNCIMQLYNVLLPGKFPPVQRLPPPAPRPHPHVHARTLPPAPQHPPSYQQAPVQPQSVVHPGHARRPPPLPALDQLCSSRMTENSTSRGATCDVSHESTTFAMPCAPNLAANGHTLPQHMPPQLAAPLSIASCESPALSSHGQPGSEFGQSMGQHAFMIGHPALHGSLSEGAAALGMHIPQLRPLPRGPSQQSWDVMRGVASAAAQLAPQQGAFPVTPPWR</sequence>
<comment type="caution">
    <text evidence="2">The sequence shown here is derived from an EMBL/GenBank/DDBJ whole genome shotgun (WGS) entry which is preliminary data.</text>
</comment>
<gene>
    <name evidence="2" type="ORF">WJX75_001378</name>
</gene>
<keyword evidence="3" id="KW-1185">Reference proteome</keyword>
<evidence type="ECO:0000313" key="2">
    <source>
        <dbReference type="EMBL" id="KAK9918110.1"/>
    </source>
</evidence>